<accession>A0A0E9WUF6</accession>
<reference evidence="1" key="1">
    <citation type="submission" date="2014-11" db="EMBL/GenBank/DDBJ databases">
        <authorList>
            <person name="Amaro Gonzalez C."/>
        </authorList>
    </citation>
    <scope>NUCLEOTIDE SEQUENCE</scope>
</reference>
<dbReference type="EMBL" id="GBXM01015407">
    <property type="protein sequence ID" value="JAH93170.1"/>
    <property type="molecule type" value="Transcribed_RNA"/>
</dbReference>
<protein>
    <submittedName>
        <fullName evidence="1">Uncharacterized protein</fullName>
    </submittedName>
</protein>
<organism evidence="1">
    <name type="scientific">Anguilla anguilla</name>
    <name type="common">European freshwater eel</name>
    <name type="synonym">Muraena anguilla</name>
    <dbReference type="NCBI Taxonomy" id="7936"/>
    <lineage>
        <taxon>Eukaryota</taxon>
        <taxon>Metazoa</taxon>
        <taxon>Chordata</taxon>
        <taxon>Craniata</taxon>
        <taxon>Vertebrata</taxon>
        <taxon>Euteleostomi</taxon>
        <taxon>Actinopterygii</taxon>
        <taxon>Neopterygii</taxon>
        <taxon>Teleostei</taxon>
        <taxon>Anguilliformes</taxon>
        <taxon>Anguillidae</taxon>
        <taxon>Anguilla</taxon>
    </lineage>
</organism>
<evidence type="ECO:0000313" key="1">
    <source>
        <dbReference type="EMBL" id="JAH93170.1"/>
    </source>
</evidence>
<sequence>MVLTTPHLRPLTTLEFVYRVTELCIVGTRGDGTSLRSVCFSNYVTVSDMGGDYKLNLS</sequence>
<name>A0A0E9WUF6_ANGAN</name>
<dbReference type="AlphaFoldDB" id="A0A0E9WUF6"/>
<proteinExistence type="predicted"/>
<reference evidence="1" key="2">
    <citation type="journal article" date="2015" name="Fish Shellfish Immunol.">
        <title>Early steps in the European eel (Anguilla anguilla)-Vibrio vulnificus interaction in the gills: Role of the RtxA13 toxin.</title>
        <authorList>
            <person name="Callol A."/>
            <person name="Pajuelo D."/>
            <person name="Ebbesson L."/>
            <person name="Teles M."/>
            <person name="MacKenzie S."/>
            <person name="Amaro C."/>
        </authorList>
    </citation>
    <scope>NUCLEOTIDE SEQUENCE</scope>
</reference>